<dbReference type="EMBL" id="FR773153">
    <property type="protein sequence ID" value="CBY92402.1"/>
    <property type="molecule type" value="Genomic_DNA"/>
</dbReference>
<name>E8ZGY1_MYCHL</name>
<keyword evidence="2" id="KW-1185">Reference proteome</keyword>
<organism evidence="1 2">
    <name type="scientific">Mycoplasma haemofelis (strain Langford 1)</name>
    <name type="common">Haemobartonella felis</name>
    <dbReference type="NCBI Taxonomy" id="941640"/>
    <lineage>
        <taxon>Bacteria</taxon>
        <taxon>Bacillati</taxon>
        <taxon>Mycoplasmatota</taxon>
        <taxon>Mollicutes</taxon>
        <taxon>Mycoplasmataceae</taxon>
        <taxon>Mycoplasma</taxon>
    </lineage>
</organism>
<evidence type="ECO:0000313" key="1">
    <source>
        <dbReference type="EMBL" id="CBY92402.1"/>
    </source>
</evidence>
<dbReference type="AlphaFoldDB" id="E8ZGY1"/>
<evidence type="ECO:0000313" key="2">
    <source>
        <dbReference type="Proteomes" id="UP000008637"/>
    </source>
</evidence>
<dbReference type="HOGENOM" id="CLU_098620_1_0_14"/>
<reference evidence="1 2" key="1">
    <citation type="journal article" date="2011" name="J. Bacteriol.">
        <title>Complete genome sequence of Mycoplasma haemofelis, a hemotropic mycoplasma.</title>
        <authorList>
            <person name="Barker E.N."/>
            <person name="Helps C.R."/>
            <person name="Peters I.R."/>
            <person name="Darby A.C."/>
            <person name="Radford A.D."/>
            <person name="Tasker S."/>
        </authorList>
    </citation>
    <scope>NUCLEOTIDE SEQUENCE [LARGE SCALE GENOMIC DNA]</scope>
    <source>
        <strain evidence="1 2">Langford 1</strain>
    </source>
</reference>
<accession>E8ZGY1</accession>
<dbReference type="OrthoDB" id="9824099at2"/>
<dbReference type="Proteomes" id="UP000008637">
    <property type="component" value="Chromosome"/>
</dbReference>
<proteinExistence type="predicted"/>
<dbReference type="KEGG" id="mha:HF1_03940"/>
<sequence length="225" mass="24654">MNSVASKAALGLAGAGGAVGGGFLIKNHISPEDKRSTIKDLISKSKTKVAVTKDEGWSKLWDKYKKDNENKGAGKDSWKLAEWKGSNNPDTIPSSYKMRCTSLSSERVEGESDSKYVEFLNMCSRDKTVGDLLSGSTLLPKGNGNDAKWKSRFKKYKEAKGDQSSYPIGAIALDAGDSEEKPEHLKKLQDGCATQWSKSVTGEEDRSYLEAIREWCSAEVTKNDQ</sequence>
<protein>
    <submittedName>
        <fullName evidence="1">Uncharacterized protein</fullName>
    </submittedName>
</protein>
<gene>
    <name evidence="1" type="ordered locus">HF1_03940</name>
</gene>